<keyword evidence="2" id="KW-1185">Reference proteome</keyword>
<gene>
    <name evidence="1" type="ORF">DHETER_LOCUS2976</name>
</gene>
<proteinExistence type="predicted"/>
<evidence type="ECO:0000313" key="2">
    <source>
        <dbReference type="Proteomes" id="UP000789702"/>
    </source>
</evidence>
<dbReference type="Proteomes" id="UP000789702">
    <property type="component" value="Unassembled WGS sequence"/>
</dbReference>
<name>A0ACA9L087_9GLOM</name>
<accession>A0ACA9L087</accession>
<organism evidence="1 2">
    <name type="scientific">Dentiscutata heterogama</name>
    <dbReference type="NCBI Taxonomy" id="1316150"/>
    <lineage>
        <taxon>Eukaryota</taxon>
        <taxon>Fungi</taxon>
        <taxon>Fungi incertae sedis</taxon>
        <taxon>Mucoromycota</taxon>
        <taxon>Glomeromycotina</taxon>
        <taxon>Glomeromycetes</taxon>
        <taxon>Diversisporales</taxon>
        <taxon>Gigasporaceae</taxon>
        <taxon>Dentiscutata</taxon>
    </lineage>
</organism>
<sequence length="75" mass="8754">MAYEKLQEWKIILDKNANELDDIQLKIRNEFLKADEIIPTLSTTSQQHQDAIYTSYLINIIDSEQIQFVLNGLLT</sequence>
<evidence type="ECO:0000313" key="1">
    <source>
        <dbReference type="EMBL" id="CAG8500298.1"/>
    </source>
</evidence>
<reference evidence="1" key="1">
    <citation type="submission" date="2021-06" db="EMBL/GenBank/DDBJ databases">
        <authorList>
            <person name="Kallberg Y."/>
            <person name="Tangrot J."/>
            <person name="Rosling A."/>
        </authorList>
    </citation>
    <scope>NUCLEOTIDE SEQUENCE</scope>
    <source>
        <strain evidence="1">IL203A</strain>
    </source>
</reference>
<comment type="caution">
    <text evidence="1">The sequence shown here is derived from an EMBL/GenBank/DDBJ whole genome shotgun (WGS) entry which is preliminary data.</text>
</comment>
<protein>
    <submittedName>
        <fullName evidence="1">2187_t:CDS:1</fullName>
    </submittedName>
</protein>
<dbReference type="EMBL" id="CAJVPU010002393">
    <property type="protein sequence ID" value="CAG8500298.1"/>
    <property type="molecule type" value="Genomic_DNA"/>
</dbReference>